<evidence type="ECO:0000256" key="8">
    <source>
        <dbReference type="PROSITE-ProRule" id="PRU01360"/>
    </source>
</evidence>
<dbReference type="InterPro" id="IPR008969">
    <property type="entry name" value="CarboxyPept-like_regulatory"/>
</dbReference>
<proteinExistence type="inferred from homology"/>
<keyword evidence="4 8" id="KW-0812">Transmembrane</keyword>
<evidence type="ECO:0000313" key="12">
    <source>
        <dbReference type="EMBL" id="GJG59653.1"/>
    </source>
</evidence>
<evidence type="ECO:0000256" key="4">
    <source>
        <dbReference type="ARBA" id="ARBA00022692"/>
    </source>
</evidence>
<dbReference type="InterPro" id="IPR000531">
    <property type="entry name" value="Beta-barrel_TonB"/>
</dbReference>
<dbReference type="NCBIfam" id="TIGR04057">
    <property type="entry name" value="SusC_RagA_signa"/>
    <property type="match status" value="1"/>
</dbReference>
<evidence type="ECO:0000313" key="13">
    <source>
        <dbReference type="Proteomes" id="UP000825483"/>
    </source>
</evidence>
<sequence length="1067" mass="118425">MLLAGIFLLVGGTFAQTHVSGNVTSSADGEPVIGASVVVVGTNVGAVTDVDGNFEFTIPQGGGNKVTVSYIGMESQTLQARQNMKVVLKSNQQNLDEVMVVAYGTAKKSAYTGAASEIKADKIENRLTSNVSQVLTGTMAGVQSYQTNGQPGTSATIRIRGISSINGVTSPLYVVDGVPYDGDLSALNPNDIAKMTVLKDAVSTSLYGSRGANGVVMITTKQGQQGKARITVDAKWGANSREVPNYDVIGKPGTYYEKLYETLYNGYTLNNHMSADAAWQLANKNLTAQTGYQIYTLPQGQMLIGRDGKLNPLATLGYSDGKNYYIPDDWEDQTFKTTFRQEYNINVSGASDKLNYYASFGYLDDDGTIKGSGFKRYNTRTNVEYKARKWLTIGSNVAFTHTNSYSPDDQTSDDASSSMNAFYIANNIAPIYPIFVRDAQGNILFDSTTGKKIYDYGDGAVAGNTRNFMSMSNPLSDLQYNTNEYLMDIVDGNWFAKADLTHGFSVTARLGLHVDNTRLHSSTNPKYGQTASYGGENMQMELHQSALTHQYLLNYNNSFGKNNLNLTAGFEGYRYKLEEFYADGQNLYKMGDYTVGNTIDQRRGSGLAHEYNTAGFFFNGTYNWDERYFVNLGYRRDGTSAFSKDNRWGNFFSLGLGWNMKKESWLRDVDWIDLLKIRGSFGQTGNDNHASSANYYSFYAYEDMYKMTGADGVFSDGALAYKGNPDLKWEKTNALDFGVDYSFWKGRLTGSLDYYFRATSNLLDYKHVAASNGYSSIPVNMGTVQNYGLEFEANYGIIRTKDFKWDASLNMTFQKNNIYKLSSDYENGQYINGSRIYKEGQSIYNLYLVHYEGVDPKTGEALYTGVKVDDKKQPVKDENGNYIYESTTDWTNAYNYARRSTKSLLPDMFGGFGTSLEWKGFDFSIQTSFQLGGDIFDSGYQTLMDTGNGFTAGRNWHKDILKSWTPTNTNTDVPRADAVDNYANSTSDRFLISSDYFSIDNITLGYTLPKTFTAKIGIEGLRLYFAADNVALFSARQGLDPRLGIVSASTSFYTSRRSITGGLKLTF</sequence>
<keyword evidence="3 8" id="KW-1134">Transmembrane beta strand</keyword>
<dbReference type="EMBL" id="BPUB01000002">
    <property type="protein sequence ID" value="GJG59653.1"/>
    <property type="molecule type" value="Genomic_DNA"/>
</dbReference>
<keyword evidence="5 9" id="KW-0798">TonB box</keyword>
<dbReference type="InterPro" id="IPR023996">
    <property type="entry name" value="TonB-dep_OMP_SusC/RagA"/>
</dbReference>
<dbReference type="Gene3D" id="2.40.170.20">
    <property type="entry name" value="TonB-dependent receptor, beta-barrel domain"/>
    <property type="match status" value="1"/>
</dbReference>
<dbReference type="Gene3D" id="2.60.40.1120">
    <property type="entry name" value="Carboxypeptidase-like, regulatory domain"/>
    <property type="match status" value="1"/>
</dbReference>
<dbReference type="InterPro" id="IPR012910">
    <property type="entry name" value="Plug_dom"/>
</dbReference>
<evidence type="ECO:0000256" key="6">
    <source>
        <dbReference type="ARBA" id="ARBA00023136"/>
    </source>
</evidence>
<evidence type="ECO:0000256" key="5">
    <source>
        <dbReference type="ARBA" id="ARBA00023077"/>
    </source>
</evidence>
<evidence type="ECO:0000259" key="10">
    <source>
        <dbReference type="Pfam" id="PF00593"/>
    </source>
</evidence>
<dbReference type="AlphaFoldDB" id="A0A9R1CBN9"/>
<dbReference type="Pfam" id="PF07715">
    <property type="entry name" value="Plug"/>
    <property type="match status" value="1"/>
</dbReference>
<dbReference type="FunFam" id="2.170.130.10:FF:000003">
    <property type="entry name" value="SusC/RagA family TonB-linked outer membrane protein"/>
    <property type="match status" value="1"/>
</dbReference>
<feature type="domain" description="TonB-dependent receptor-like beta-barrel" evidence="10">
    <location>
        <begin position="444"/>
        <end position="833"/>
    </location>
</feature>
<comment type="caution">
    <text evidence="12">The sequence shown here is derived from an EMBL/GenBank/DDBJ whole genome shotgun (WGS) entry which is preliminary data.</text>
</comment>
<dbReference type="PROSITE" id="PS52016">
    <property type="entry name" value="TONB_DEPENDENT_REC_3"/>
    <property type="match status" value="1"/>
</dbReference>
<dbReference type="Proteomes" id="UP000825483">
    <property type="component" value="Unassembled WGS sequence"/>
</dbReference>
<dbReference type="InterPro" id="IPR023997">
    <property type="entry name" value="TonB-dep_OMP_SusC/RagA_CS"/>
</dbReference>
<comment type="similarity">
    <text evidence="8 9">Belongs to the TonB-dependent receptor family.</text>
</comment>
<keyword evidence="2 8" id="KW-0813">Transport</keyword>
<dbReference type="InterPro" id="IPR036942">
    <property type="entry name" value="Beta-barrel_TonB_sf"/>
</dbReference>
<feature type="domain" description="TonB-dependent receptor plug" evidence="11">
    <location>
        <begin position="109"/>
        <end position="215"/>
    </location>
</feature>
<evidence type="ECO:0000256" key="3">
    <source>
        <dbReference type="ARBA" id="ARBA00022452"/>
    </source>
</evidence>
<evidence type="ECO:0000256" key="7">
    <source>
        <dbReference type="ARBA" id="ARBA00023237"/>
    </source>
</evidence>
<keyword evidence="7 8" id="KW-0998">Cell outer membrane</keyword>
<evidence type="ECO:0000256" key="1">
    <source>
        <dbReference type="ARBA" id="ARBA00004571"/>
    </source>
</evidence>
<evidence type="ECO:0000256" key="9">
    <source>
        <dbReference type="RuleBase" id="RU003357"/>
    </source>
</evidence>
<dbReference type="InterPro" id="IPR037066">
    <property type="entry name" value="Plug_dom_sf"/>
</dbReference>
<evidence type="ECO:0000259" key="11">
    <source>
        <dbReference type="Pfam" id="PF07715"/>
    </source>
</evidence>
<gene>
    <name evidence="12" type="ORF">PRLR5076_25040</name>
</gene>
<organism evidence="12 13">
    <name type="scientific">Prevotella lacticifex</name>
    <dbReference type="NCBI Taxonomy" id="2854755"/>
    <lineage>
        <taxon>Bacteria</taxon>
        <taxon>Pseudomonadati</taxon>
        <taxon>Bacteroidota</taxon>
        <taxon>Bacteroidia</taxon>
        <taxon>Bacteroidales</taxon>
        <taxon>Prevotellaceae</taxon>
        <taxon>Prevotella</taxon>
    </lineage>
</organism>
<dbReference type="Pfam" id="PF13715">
    <property type="entry name" value="CarbopepD_reg_2"/>
    <property type="match status" value="1"/>
</dbReference>
<dbReference type="InterPro" id="IPR039426">
    <property type="entry name" value="TonB-dep_rcpt-like"/>
</dbReference>
<dbReference type="GO" id="GO:0009279">
    <property type="term" value="C:cell outer membrane"/>
    <property type="evidence" value="ECO:0007669"/>
    <property type="project" value="UniProtKB-SubCell"/>
</dbReference>
<dbReference type="Pfam" id="PF00593">
    <property type="entry name" value="TonB_dep_Rec_b-barrel"/>
    <property type="match status" value="1"/>
</dbReference>
<dbReference type="NCBIfam" id="TIGR04056">
    <property type="entry name" value="OMP_RagA_SusC"/>
    <property type="match status" value="1"/>
</dbReference>
<dbReference type="SUPFAM" id="SSF49464">
    <property type="entry name" value="Carboxypeptidase regulatory domain-like"/>
    <property type="match status" value="1"/>
</dbReference>
<comment type="subcellular location">
    <subcellularLocation>
        <location evidence="1 8">Cell outer membrane</location>
        <topology evidence="1 8">Multi-pass membrane protein</topology>
    </subcellularLocation>
</comment>
<dbReference type="Gene3D" id="2.170.130.10">
    <property type="entry name" value="TonB-dependent receptor, plug domain"/>
    <property type="match status" value="1"/>
</dbReference>
<keyword evidence="6 8" id="KW-0472">Membrane</keyword>
<evidence type="ECO:0000256" key="2">
    <source>
        <dbReference type="ARBA" id="ARBA00022448"/>
    </source>
</evidence>
<protein>
    <submittedName>
        <fullName evidence="12">SusC/RagA family TonB-linked outer membrane protein</fullName>
    </submittedName>
</protein>
<accession>A0A9R1CBN9</accession>
<reference evidence="12" key="1">
    <citation type="journal article" date="2022" name="Int. J. Syst. Evol. Microbiol.">
        <title>Prevotella lacticifex sp. nov., isolated from the rumen of cows.</title>
        <authorList>
            <person name="Shinkai T."/>
            <person name="Ikeyama N."/>
            <person name="Kumagai M."/>
            <person name="Ohmori H."/>
            <person name="Sakamoto M."/>
            <person name="Ohkuma M."/>
            <person name="Mitsumori M."/>
        </authorList>
    </citation>
    <scope>NUCLEOTIDE SEQUENCE</scope>
    <source>
        <strain evidence="12">R5076</strain>
    </source>
</reference>
<dbReference type="SUPFAM" id="SSF56935">
    <property type="entry name" value="Porins"/>
    <property type="match status" value="1"/>
</dbReference>
<name>A0A9R1CBN9_9BACT</name>
<keyword evidence="13" id="KW-1185">Reference proteome</keyword>